<accession>A0ABZ1SWC6</accession>
<proteinExistence type="predicted"/>
<gene>
    <name evidence="2" type="ORF">OG913_10170</name>
</gene>
<dbReference type="Proteomes" id="UP001432011">
    <property type="component" value="Chromosome"/>
</dbReference>
<sequence length="195" mass="20307">MVNATAFAAALAEEIAPEDRGGGWLTRSPAAKGFAMPEHGATYNIARDNARVGVQAGAVQGDVRLGVEPDRPADLVEALAGFGSQLGRAWEDGRLAEDTYIAARAELGAAEEALQTKALQTEALQTEALQGKGRLPLALEKLRGLIRGVGERADPPSGGRSGAPMEQPMEQRHAVKRPSATGRSPAHASSLNGLP</sequence>
<organism evidence="2 3">
    <name type="scientific">Microbispora hainanensis</name>
    <dbReference type="NCBI Taxonomy" id="568844"/>
    <lineage>
        <taxon>Bacteria</taxon>
        <taxon>Bacillati</taxon>
        <taxon>Actinomycetota</taxon>
        <taxon>Actinomycetes</taxon>
        <taxon>Streptosporangiales</taxon>
        <taxon>Streptosporangiaceae</taxon>
        <taxon>Microbispora</taxon>
    </lineage>
</organism>
<protein>
    <submittedName>
        <fullName evidence="2">Uncharacterized protein</fullName>
    </submittedName>
</protein>
<evidence type="ECO:0000256" key="1">
    <source>
        <dbReference type="SAM" id="MobiDB-lite"/>
    </source>
</evidence>
<dbReference type="RefSeq" id="WP_328710240.1">
    <property type="nucleotide sequence ID" value="NZ_CP108085.1"/>
</dbReference>
<evidence type="ECO:0000313" key="2">
    <source>
        <dbReference type="EMBL" id="WUP77350.1"/>
    </source>
</evidence>
<reference evidence="2" key="1">
    <citation type="submission" date="2022-10" db="EMBL/GenBank/DDBJ databases">
        <title>The complete genomes of actinobacterial strains from the NBC collection.</title>
        <authorList>
            <person name="Joergensen T.S."/>
            <person name="Alvarez Arevalo M."/>
            <person name="Sterndorff E.B."/>
            <person name="Faurdal D."/>
            <person name="Vuksanovic O."/>
            <person name="Mourched A.-S."/>
            <person name="Charusanti P."/>
            <person name="Shaw S."/>
            <person name="Blin K."/>
            <person name="Weber T."/>
        </authorList>
    </citation>
    <scope>NUCLEOTIDE SEQUENCE</scope>
    <source>
        <strain evidence="2">NBC_00254</strain>
    </source>
</reference>
<evidence type="ECO:0000313" key="3">
    <source>
        <dbReference type="Proteomes" id="UP001432011"/>
    </source>
</evidence>
<feature type="region of interest" description="Disordered" evidence="1">
    <location>
        <begin position="148"/>
        <end position="195"/>
    </location>
</feature>
<keyword evidence="3" id="KW-1185">Reference proteome</keyword>
<name>A0ABZ1SWC6_9ACTN</name>
<dbReference type="EMBL" id="CP108085">
    <property type="protein sequence ID" value="WUP77350.1"/>
    <property type="molecule type" value="Genomic_DNA"/>
</dbReference>